<dbReference type="Proteomes" id="UP000192257">
    <property type="component" value="Unassembled WGS sequence"/>
</dbReference>
<keyword evidence="1" id="KW-0677">Repeat</keyword>
<dbReference type="OrthoDB" id="270720at2759"/>
<dbReference type="RefSeq" id="XP_028887463.1">
    <property type="nucleotide sequence ID" value="XM_029020955.1"/>
</dbReference>
<evidence type="ECO:0000313" key="2">
    <source>
        <dbReference type="EMBL" id="ORC93397.1"/>
    </source>
</evidence>
<dbReference type="Gene3D" id="2.20.110.10">
    <property type="entry name" value="Histone H3 K4-specific methyltransferase SET7/9 N-terminal domain"/>
    <property type="match status" value="3"/>
</dbReference>
<sequence>MTSTGKLRPVNLDEVDETTGFKTAELAVWTQYDTTYLQRPEEDREAADVDAWADGFCEAMEAAGLQYPRAFVRSVCVLGIYAGLRDEFQQRTGSGRAVYPNGDRYDGEFFEGKKHGTGRYVFVSRGKSECDRIVEKELQRRDESQSDEAFISSVAEKYKLSQQIVAWVLEYGFHPCYHGDYVRGKRTGQGLMKNKDGTVYKGEFVENKREGQGMFYYLNGDIFSGTWKNGLKHGYGTYHFVGGNEYRGSWVDGVFTQGQWIFPDGTYYEGLFNKKNRPCDDCATMHYPSTKMVQTGVFKRGIWAPSSELMVCGETPIDGMTWTD</sequence>
<keyword evidence="3" id="KW-1185">Reference proteome</keyword>
<dbReference type="EMBL" id="NBCO01000001">
    <property type="protein sequence ID" value="ORC93397.1"/>
    <property type="molecule type" value="Genomic_DNA"/>
</dbReference>
<dbReference type="PANTHER" id="PTHR43215:SF14">
    <property type="entry name" value="RADIAL SPOKE HEAD 1 HOMOLOG"/>
    <property type="match status" value="1"/>
</dbReference>
<comment type="caution">
    <text evidence="2">The sequence shown here is derived from an EMBL/GenBank/DDBJ whole genome shotgun (WGS) entry which is preliminary data.</text>
</comment>
<reference evidence="2 3" key="1">
    <citation type="submission" date="2017-03" db="EMBL/GenBank/DDBJ databases">
        <title>An alternative strategy for trypanosome survival in the mammalian bloodstream revealed through genome and transcriptome analysis of the ubiquitous bovine parasite Trypanosoma (Megatrypanum) theileri.</title>
        <authorList>
            <person name="Kelly S."/>
            <person name="Ivens A."/>
            <person name="Mott A."/>
            <person name="O'Neill E."/>
            <person name="Emms D."/>
            <person name="Macleod O."/>
            <person name="Voorheis P."/>
            <person name="Matthews J."/>
            <person name="Matthews K."/>
            <person name="Carrington M."/>
        </authorList>
    </citation>
    <scope>NUCLEOTIDE SEQUENCE [LARGE SCALE GENOMIC DNA]</scope>
    <source>
        <strain evidence="2">Edinburgh</strain>
    </source>
</reference>
<dbReference type="SUPFAM" id="SSF82185">
    <property type="entry name" value="Histone H3 K4-specific methyltransferase SET7/9 N-terminal domain"/>
    <property type="match status" value="2"/>
</dbReference>
<protein>
    <submittedName>
        <fullName evidence="2">Uncharacterized protein</fullName>
    </submittedName>
</protein>
<dbReference type="STRING" id="67003.A0A1X0P8X9"/>
<dbReference type="AlphaFoldDB" id="A0A1X0P8X9"/>
<proteinExistence type="predicted"/>
<evidence type="ECO:0000313" key="3">
    <source>
        <dbReference type="Proteomes" id="UP000192257"/>
    </source>
</evidence>
<dbReference type="Pfam" id="PF02493">
    <property type="entry name" value="MORN"/>
    <property type="match status" value="5"/>
</dbReference>
<name>A0A1X0P8X9_9TRYP</name>
<dbReference type="PANTHER" id="PTHR43215">
    <property type="entry name" value="RADIAL SPOKE HEAD 1 HOMOLOG"/>
    <property type="match status" value="1"/>
</dbReference>
<gene>
    <name evidence="2" type="ORF">TM35_000012740</name>
</gene>
<dbReference type="SMART" id="SM00698">
    <property type="entry name" value="MORN"/>
    <property type="match status" value="5"/>
</dbReference>
<dbReference type="GeneID" id="39980735"/>
<accession>A0A1X0P8X9</accession>
<organism evidence="2 3">
    <name type="scientific">Trypanosoma theileri</name>
    <dbReference type="NCBI Taxonomy" id="67003"/>
    <lineage>
        <taxon>Eukaryota</taxon>
        <taxon>Discoba</taxon>
        <taxon>Euglenozoa</taxon>
        <taxon>Kinetoplastea</taxon>
        <taxon>Metakinetoplastina</taxon>
        <taxon>Trypanosomatida</taxon>
        <taxon>Trypanosomatidae</taxon>
        <taxon>Trypanosoma</taxon>
    </lineage>
</organism>
<dbReference type="VEuPathDB" id="TriTrypDB:TM35_000012740"/>
<dbReference type="InterPro" id="IPR003409">
    <property type="entry name" value="MORN"/>
</dbReference>
<evidence type="ECO:0000256" key="1">
    <source>
        <dbReference type="ARBA" id="ARBA00022737"/>
    </source>
</evidence>